<sequence>MRFETMKRFDRLEGRLEQRLNSMKIEAGGWVEEAVKRMEAEEEASLGFICGVGSGKTTLANEICRDNQVRRNEAMGYTNNMFVSGEVDHELWFSTTVVREVYKVKLLSADESLSLFCHSAFGQTSVPPTANETLVKQGESCREGEGGIKPRSKAVSYAGLQAKKYRFRFFVPFLMAAMGASHEHAKVDAERSWNAATPGVGSGVASMLAKGYSFKNLDRMILVLGGAACGRIQVGLTLPISSHPAEHIIPTYSLLLQPAVLQNRIPDCSRVRTFQEHMVPRFKSTPHSPQARSVATPNRINLSLWIVPEVYTVALRFRTPKTGVDCIGTALLNRQKKCQKPGS</sequence>
<reference evidence="1" key="1">
    <citation type="submission" date="2019-09" db="EMBL/GenBank/DDBJ databases">
        <title>Draft genome information of white flower Hibiscus syriacus.</title>
        <authorList>
            <person name="Kim Y.-M."/>
        </authorList>
    </citation>
    <scope>NUCLEOTIDE SEQUENCE [LARGE SCALE GENOMIC DNA]</scope>
    <source>
        <strain evidence="1">YM2019G1</strain>
    </source>
</reference>
<evidence type="ECO:0000313" key="1">
    <source>
        <dbReference type="EMBL" id="KAE8700769.1"/>
    </source>
</evidence>
<protein>
    <submittedName>
        <fullName evidence="1">Uncharacterized protein</fullName>
    </submittedName>
</protein>
<accession>A0A6A3AD35</accession>
<organism evidence="1 2">
    <name type="scientific">Hibiscus syriacus</name>
    <name type="common">Rose of Sharon</name>
    <dbReference type="NCBI Taxonomy" id="106335"/>
    <lineage>
        <taxon>Eukaryota</taxon>
        <taxon>Viridiplantae</taxon>
        <taxon>Streptophyta</taxon>
        <taxon>Embryophyta</taxon>
        <taxon>Tracheophyta</taxon>
        <taxon>Spermatophyta</taxon>
        <taxon>Magnoliopsida</taxon>
        <taxon>eudicotyledons</taxon>
        <taxon>Gunneridae</taxon>
        <taxon>Pentapetalae</taxon>
        <taxon>rosids</taxon>
        <taxon>malvids</taxon>
        <taxon>Malvales</taxon>
        <taxon>Malvaceae</taxon>
        <taxon>Malvoideae</taxon>
        <taxon>Hibiscus</taxon>
    </lineage>
</organism>
<dbReference type="AlphaFoldDB" id="A0A6A3AD35"/>
<dbReference type="EMBL" id="VEPZ02001028">
    <property type="protein sequence ID" value="KAE8700769.1"/>
    <property type="molecule type" value="Genomic_DNA"/>
</dbReference>
<gene>
    <name evidence="1" type="ORF">F3Y22_tig00110556pilonHSYRG00716</name>
</gene>
<comment type="caution">
    <text evidence="1">The sequence shown here is derived from an EMBL/GenBank/DDBJ whole genome shotgun (WGS) entry which is preliminary data.</text>
</comment>
<name>A0A6A3AD35_HIBSY</name>
<proteinExistence type="predicted"/>
<keyword evidence="2" id="KW-1185">Reference proteome</keyword>
<evidence type="ECO:0000313" key="2">
    <source>
        <dbReference type="Proteomes" id="UP000436088"/>
    </source>
</evidence>
<dbReference type="Proteomes" id="UP000436088">
    <property type="component" value="Unassembled WGS sequence"/>
</dbReference>